<protein>
    <submittedName>
        <fullName evidence="3">YsnF/AvaK domain-containing protein</fullName>
    </submittedName>
</protein>
<feature type="compositionally biased region" description="Low complexity" evidence="1">
    <location>
        <begin position="118"/>
        <end position="131"/>
    </location>
</feature>
<dbReference type="EMBL" id="JAHHHV010000042">
    <property type="protein sequence ID" value="MBW4465410.1"/>
    <property type="molecule type" value="Genomic_DNA"/>
</dbReference>
<dbReference type="Proteomes" id="UP000707356">
    <property type="component" value="Unassembled WGS sequence"/>
</dbReference>
<accession>A0A951PAJ5</accession>
<reference evidence="3" key="1">
    <citation type="submission" date="2021-05" db="EMBL/GenBank/DDBJ databases">
        <authorList>
            <person name="Pietrasiak N."/>
            <person name="Ward R."/>
            <person name="Stajich J.E."/>
            <person name="Kurbessoian T."/>
        </authorList>
    </citation>
    <scope>NUCLEOTIDE SEQUENCE</scope>
    <source>
        <strain evidence="3">GSE-TBD4-15B</strain>
    </source>
</reference>
<sequence length="207" mass="22940">MAEPLAADLALSTAEQPEQLALAQPVINQPASNQLAETASYSKVDDLGQIQLFEERVAVDMQQRKLGEVIVRKVIETEIIEIPVRREKLVIEQISPTYQQLAAVDLSQLKAVELHPPSNIDNDISSDTSNDVDTDKDANLETNTNSDIGQLLDSSSSRLSLQVIPVTQATKILIYLSQNPEFSGADVKLQFEDPLLQARYQQWLSQD</sequence>
<evidence type="ECO:0000259" key="2">
    <source>
        <dbReference type="Pfam" id="PF09557"/>
    </source>
</evidence>
<organism evidence="3 4">
    <name type="scientific">Pegethrix bostrychoides GSE-TBD4-15B</name>
    <dbReference type="NCBI Taxonomy" id="2839662"/>
    <lineage>
        <taxon>Bacteria</taxon>
        <taxon>Bacillati</taxon>
        <taxon>Cyanobacteriota</taxon>
        <taxon>Cyanophyceae</taxon>
        <taxon>Oculatellales</taxon>
        <taxon>Oculatellaceae</taxon>
        <taxon>Pegethrix</taxon>
    </lineage>
</organism>
<dbReference type="Pfam" id="PF09557">
    <property type="entry name" value="DUF2382"/>
    <property type="match status" value="1"/>
</dbReference>
<evidence type="ECO:0000313" key="4">
    <source>
        <dbReference type="Proteomes" id="UP000707356"/>
    </source>
</evidence>
<feature type="region of interest" description="Disordered" evidence="1">
    <location>
        <begin position="117"/>
        <end position="147"/>
    </location>
</feature>
<evidence type="ECO:0000313" key="3">
    <source>
        <dbReference type="EMBL" id="MBW4465410.1"/>
    </source>
</evidence>
<proteinExistence type="predicted"/>
<gene>
    <name evidence="3" type="ORF">KME07_08215</name>
</gene>
<comment type="caution">
    <text evidence="3">The sequence shown here is derived from an EMBL/GenBank/DDBJ whole genome shotgun (WGS) entry which is preliminary data.</text>
</comment>
<reference evidence="3" key="2">
    <citation type="journal article" date="2022" name="Microbiol. Resour. Announc.">
        <title>Metagenome Sequencing to Explore Phylogenomics of Terrestrial Cyanobacteria.</title>
        <authorList>
            <person name="Ward R.D."/>
            <person name="Stajich J.E."/>
            <person name="Johansen J.R."/>
            <person name="Huntemann M."/>
            <person name="Clum A."/>
            <person name="Foster B."/>
            <person name="Foster B."/>
            <person name="Roux S."/>
            <person name="Palaniappan K."/>
            <person name="Varghese N."/>
            <person name="Mukherjee S."/>
            <person name="Reddy T.B.K."/>
            <person name="Daum C."/>
            <person name="Copeland A."/>
            <person name="Chen I.A."/>
            <person name="Ivanova N.N."/>
            <person name="Kyrpides N.C."/>
            <person name="Shapiro N."/>
            <person name="Eloe-Fadrosh E.A."/>
            <person name="Pietrasiak N."/>
        </authorList>
    </citation>
    <scope>NUCLEOTIDE SEQUENCE</scope>
    <source>
        <strain evidence="3">GSE-TBD4-15B</strain>
    </source>
</reference>
<name>A0A951PAJ5_9CYAN</name>
<dbReference type="AlphaFoldDB" id="A0A951PAJ5"/>
<evidence type="ECO:0000256" key="1">
    <source>
        <dbReference type="SAM" id="MobiDB-lite"/>
    </source>
</evidence>
<feature type="domain" description="DUF2382" evidence="2">
    <location>
        <begin position="50"/>
        <end position="98"/>
    </location>
</feature>
<dbReference type="InterPro" id="IPR019060">
    <property type="entry name" value="DUF2382"/>
</dbReference>